<feature type="compositionally biased region" description="Low complexity" evidence="1">
    <location>
        <begin position="138"/>
        <end position="148"/>
    </location>
</feature>
<gene>
    <name evidence="2" type="primary">OM_Ba0009C22.31</name>
    <name evidence="3" type="synonym">OM_Ba0024N13.3</name>
</gene>
<feature type="compositionally biased region" description="Low complexity" evidence="1">
    <location>
        <begin position="113"/>
        <end position="129"/>
    </location>
</feature>
<dbReference type="EMBL" id="AP011467">
    <property type="protein sequence ID" value="BAX24983.1"/>
    <property type="molecule type" value="Genomic_DNA"/>
</dbReference>
<protein>
    <submittedName>
        <fullName evidence="2">Uncharacterized protein</fullName>
    </submittedName>
</protein>
<sequence length="191" mass="19282">MKEVEHDANLRGGKSEGGGEGACGSGAAARSSAGLEAARPERRLGWGGAGRAMARVNATAEGRGGAAGDSRLGWPGAAARDGARGGSAEPRLKGARRGRRQDEEGSRGGLGRLGRTTAWRGQCRPPRGAGRAGGGAASSGRAPVGAARLGRKEVKTASARPRWCRPDSGMEGATTASGPSGKYQWTHGSVR</sequence>
<evidence type="ECO:0000313" key="2">
    <source>
        <dbReference type="EMBL" id="BAX24983.1"/>
    </source>
</evidence>
<name>A0A1V1H5Q6_ORYMI</name>
<evidence type="ECO:0000256" key="1">
    <source>
        <dbReference type="SAM" id="MobiDB-lite"/>
    </source>
</evidence>
<feature type="compositionally biased region" description="Low complexity" evidence="1">
    <location>
        <begin position="25"/>
        <end position="37"/>
    </location>
</feature>
<accession>A0A1V1H5Q6</accession>
<dbReference type="AlphaFoldDB" id="A0A1V1H5Q6"/>
<proteinExistence type="predicted"/>
<feature type="region of interest" description="Disordered" evidence="1">
    <location>
        <begin position="1"/>
        <end position="191"/>
    </location>
</feature>
<reference evidence="2" key="1">
    <citation type="submission" date="2009-05" db="EMBL/GenBank/DDBJ databases">
        <title>Oryza sativa Japonica Group genomic DNA, chromosome 6, BAC clone:KMK0024M20, cultivar:Khau Mac Kho.</title>
        <authorList>
            <person name="Matsumoto T."/>
            <person name="Wu J."/>
            <person name="Kanamori H."/>
        </authorList>
    </citation>
    <scope>NUCLEOTIDE SEQUENCE</scope>
    <source>
        <strain evidence="2">IRGC 101141</strain>
    </source>
</reference>
<dbReference type="EMBL" id="AP011468">
    <property type="protein sequence ID" value="BAX24985.1"/>
    <property type="molecule type" value="Genomic_DNA"/>
</dbReference>
<evidence type="ECO:0000313" key="3">
    <source>
        <dbReference type="EMBL" id="BAX24985.1"/>
    </source>
</evidence>
<feature type="compositionally biased region" description="Gly residues" evidence="1">
    <location>
        <begin position="15"/>
        <end position="24"/>
    </location>
</feature>
<organism evidence="2">
    <name type="scientific">Oryza minuta</name>
    <dbReference type="NCBI Taxonomy" id="63629"/>
    <lineage>
        <taxon>Eukaryota</taxon>
        <taxon>Viridiplantae</taxon>
        <taxon>Streptophyta</taxon>
        <taxon>Embryophyta</taxon>
        <taxon>Tracheophyta</taxon>
        <taxon>Spermatophyta</taxon>
        <taxon>Magnoliopsida</taxon>
        <taxon>Liliopsida</taxon>
        <taxon>Poales</taxon>
        <taxon>Poaceae</taxon>
        <taxon>BOP clade</taxon>
        <taxon>Oryzoideae</taxon>
        <taxon>Oryzeae</taxon>
        <taxon>Oryzinae</taxon>
        <taxon>Oryza</taxon>
    </lineage>
</organism>